<feature type="region of interest" description="Disordered" evidence="1">
    <location>
        <begin position="536"/>
        <end position="556"/>
    </location>
</feature>
<organism evidence="5 6">
    <name type="scientific">Momordica charantia</name>
    <name type="common">Bitter gourd</name>
    <name type="synonym">Balsam pear</name>
    <dbReference type="NCBI Taxonomy" id="3673"/>
    <lineage>
        <taxon>Eukaryota</taxon>
        <taxon>Viridiplantae</taxon>
        <taxon>Streptophyta</taxon>
        <taxon>Embryophyta</taxon>
        <taxon>Tracheophyta</taxon>
        <taxon>Spermatophyta</taxon>
        <taxon>Magnoliopsida</taxon>
        <taxon>eudicotyledons</taxon>
        <taxon>Gunneridae</taxon>
        <taxon>Pentapetalae</taxon>
        <taxon>rosids</taxon>
        <taxon>fabids</taxon>
        <taxon>Cucurbitales</taxon>
        <taxon>Cucurbitaceae</taxon>
        <taxon>Momordiceae</taxon>
        <taxon>Momordica</taxon>
    </lineage>
</organism>
<dbReference type="Pfam" id="PF23468">
    <property type="entry name" value="ARC6"/>
    <property type="match status" value="1"/>
</dbReference>
<dbReference type="InterPro" id="IPR044685">
    <property type="entry name" value="CPD1-like"/>
</dbReference>
<keyword evidence="5" id="KW-1185">Reference proteome</keyword>
<dbReference type="GeneID" id="111022986"/>
<evidence type="ECO:0000259" key="2">
    <source>
        <dbReference type="Pfam" id="PF13355"/>
    </source>
</evidence>
<evidence type="ECO:0000256" key="1">
    <source>
        <dbReference type="SAM" id="MobiDB-lite"/>
    </source>
</evidence>
<dbReference type="PANTHER" id="PTHR33925">
    <property type="entry name" value="PLASTID DIVISION PROTEIN CDP1, CHLOROPLASTIC-RELATED"/>
    <property type="match status" value="1"/>
</dbReference>
<accession>A0A6J1DS05</accession>
<name>A0A6J1DS05_MOMCH</name>
<feature type="domain" description="Plastid division protein CDP1-like IMS" evidence="2">
    <location>
        <begin position="695"/>
        <end position="812"/>
    </location>
</feature>
<evidence type="ECO:0000259" key="3">
    <source>
        <dbReference type="Pfam" id="PF23468"/>
    </source>
</evidence>
<dbReference type="Pfam" id="PF13355">
    <property type="entry name" value="ARC6-like_IMS"/>
    <property type="match status" value="1"/>
</dbReference>
<proteinExistence type="predicted"/>
<reference evidence="6" key="1">
    <citation type="submission" date="2025-08" db="UniProtKB">
        <authorList>
            <consortium name="RefSeq"/>
        </authorList>
    </citation>
    <scope>IDENTIFICATION</scope>
    <source>
        <strain evidence="6">OHB3-1</strain>
    </source>
</reference>
<feature type="domain" description="Plastid division protein CDP1-like 1st alpha solenoid" evidence="4">
    <location>
        <begin position="160"/>
        <end position="307"/>
    </location>
</feature>
<dbReference type="GO" id="GO:0010020">
    <property type="term" value="P:chloroplast fission"/>
    <property type="evidence" value="ECO:0007669"/>
    <property type="project" value="TreeGrafter"/>
</dbReference>
<gene>
    <name evidence="6" type="primary">LOC111022986</name>
</gene>
<dbReference type="PANTHER" id="PTHR33925:SF2">
    <property type="entry name" value="PLASTID DIVISION PROTEIN CDP1, CHLOROPLASTIC"/>
    <property type="match status" value="1"/>
</dbReference>
<dbReference type="OrthoDB" id="1708707at2759"/>
<dbReference type="Pfam" id="PF25515">
    <property type="entry name" value="Arm_PDR"/>
    <property type="match status" value="1"/>
</dbReference>
<feature type="domain" description="Plastid division protein CDP1-like 2nd alpha solenoid" evidence="3">
    <location>
        <begin position="348"/>
        <end position="477"/>
    </location>
</feature>
<dbReference type="Proteomes" id="UP000504603">
    <property type="component" value="Unplaced"/>
</dbReference>
<dbReference type="InterPro" id="IPR057137">
    <property type="entry name" value="CDP1-like_a_solenoid_2"/>
</dbReference>
<dbReference type="AlphaFoldDB" id="A0A6J1DS05"/>
<evidence type="ECO:0000313" key="6">
    <source>
        <dbReference type="RefSeq" id="XP_022156014.1"/>
    </source>
</evidence>
<dbReference type="InterPro" id="IPR025344">
    <property type="entry name" value="CDP1-like_IMS"/>
</dbReference>
<dbReference type="RefSeq" id="XP_022156014.1">
    <property type="nucleotide sequence ID" value="XM_022300322.1"/>
</dbReference>
<dbReference type="KEGG" id="mcha:111022986"/>
<sequence length="821" mass="91499">MALSCALPTIPSNWVHKEAKIYKGFAGSGDLIGSHSRQAADFLTTRHAFWNWRLNAVGIDSKTNSQAHAPTVHDRAPNSAATLEIPVTCYQLIGVPDQSEKDEIVKSVMDLRNSEIEEGYSIDAIASRQDLLMDVRDKLLFEPHYAGNMKENIPPKSSIRVPWAWLPGALCLLQEVGEAKIVLDIGQTVVQCPMAKPYIHDILLSMALAECAIAKIGFEKNMVSQGFEALARAQYLLRSQTSLGKLKLLYQIEESLEELAPACTLELLGMANLPANTERRAGAIAALRELLRQGLDVETSCQVQDWPCFLSQALGRLMAAEIVDLLPWGDLALVRKNKKSIESQNQRVVVDFNCFYMAFKAHLALGFSSRQTELIEKAKTICECLIASEGVDLKLEEAFCVFLLGQCSDAEVFEKLEQSTLNSKQAMATRFSNSGMEKKNAENTYQLLEIWLKDAVLGGFKDTQDCSLTLVSFFHGEKKTVAKKKINHSQPSIVHTNNRPISSSSVSEWRDIEDSFPYLNSSQNLGNIVRRLTPTNLPSQLGTEKKKSDPNSSSVQLKRDLRTNKWKISELWLPRYSFVKNVRALVVVGCISFACFKLTSTMINMKFASTWTPHKASLNSSTLLSNVDLSVDNVIAPADMKSSTSLSSLKRLLSRLMRKGRNLSGTCDMQVQHTDISLSSPVTATYQKLMSVDEAEALVMLWQSIKAEALGPNYQVYRLAEILDGTMLSQWQALADAAQAKSCYWKFVLLQLSVLRAELLSDKFGAMTIEIEVHLEEAAELVNEAEPKNPSYYSNYKVRYVVKRQEDGSWKFCEGDILASI</sequence>
<dbReference type="GO" id="GO:0009706">
    <property type="term" value="C:chloroplast inner membrane"/>
    <property type="evidence" value="ECO:0007669"/>
    <property type="project" value="TreeGrafter"/>
</dbReference>
<protein>
    <submittedName>
        <fullName evidence="6">Plastid division protein CDP1, chloroplastic</fullName>
    </submittedName>
</protein>
<dbReference type="InterPro" id="IPR058032">
    <property type="entry name" value="CDP1-like_a_solenoid_1"/>
</dbReference>
<evidence type="ECO:0000313" key="5">
    <source>
        <dbReference type="Proteomes" id="UP000504603"/>
    </source>
</evidence>
<evidence type="ECO:0000259" key="4">
    <source>
        <dbReference type="Pfam" id="PF25515"/>
    </source>
</evidence>